<evidence type="ECO:0000313" key="4">
    <source>
        <dbReference type="Proteomes" id="UP000053237"/>
    </source>
</evidence>
<dbReference type="AlphaFoldDB" id="A0A024GNT8"/>
<comment type="similarity">
    <text evidence="1">Belongs to the CBF/MAK21 family.</text>
</comment>
<reference evidence="3 4" key="1">
    <citation type="submission" date="2012-05" db="EMBL/GenBank/DDBJ databases">
        <title>Recombination and specialization in a pathogen metapopulation.</title>
        <authorList>
            <person name="Gardiner A."/>
            <person name="Kemen E."/>
            <person name="Schultz-Larsen T."/>
            <person name="MacLean D."/>
            <person name="Van Oosterhout C."/>
            <person name="Jones J.D.G."/>
        </authorList>
    </citation>
    <scope>NUCLEOTIDE SEQUENCE [LARGE SCALE GENOMIC DNA]</scope>
    <source>
        <strain evidence="3 4">Ac Nc2</strain>
    </source>
</reference>
<gene>
    <name evidence="3" type="ORF">BN9_090500</name>
</gene>
<evidence type="ECO:0000259" key="2">
    <source>
        <dbReference type="Pfam" id="PF03914"/>
    </source>
</evidence>
<dbReference type="GO" id="GO:0042254">
    <property type="term" value="P:ribosome biogenesis"/>
    <property type="evidence" value="ECO:0007669"/>
    <property type="project" value="InterPro"/>
</dbReference>
<protein>
    <recommendedName>
        <fullName evidence="2">CCAAT-binding factor domain-containing protein</fullName>
    </recommendedName>
</protein>
<sequence length="586" mass="67817">MELSQVRQIEARIKQDVRHINELFTLESMLLQTKDKTLFTALMHSLRQLFLFFAQKGDLRKENHAKEKKKSRTEKDTISSSEATKQLQNWLWDRYLSFVDEMLKRVAQESDDQIQSGAFRTLMELISSEEMFGTSEQKYKFGNETFLRLIQRLVELPVWSAEFASMVKGEYVRAYYDVQYYLLKDLTHILSRDQQSTEIHTEMIVRNAFKLLKMAKIPERSEDLDSFLIKLPQASDSASDNDVINEEEDEDDIADKSAKRKFRAVDGKSEKFKHRLQSLQSHRVEFSSCWIALLRQKLPSSMYRSVLSALPDQVMPHLVNPLLLSDFLSDSYNVGGVTSLLALNSLFILMQEYNLDCPDFYSKLYILLEDPTLLSVRQRDRFFDLLDVFLSSTHLPAYLTAAFAKRLARVCLQAETGAILFIVPLVYNLVLRHKECTQLIHRTGAFDPSAAEEASRRREELSCKNQVDAAAQNLHTNSTQVELKDGNDPYCADEKDPLKSQALKSSLWELYSLKHHYNAEVAAQACWFEVKLRQHFIDLKPHVDVTYQKIFEKQIKRQANGPVHLGHEPFTKLFVDSDAFTNAFSF</sequence>
<organism evidence="3 4">
    <name type="scientific">Albugo candida</name>
    <dbReference type="NCBI Taxonomy" id="65357"/>
    <lineage>
        <taxon>Eukaryota</taxon>
        <taxon>Sar</taxon>
        <taxon>Stramenopiles</taxon>
        <taxon>Oomycota</taxon>
        <taxon>Peronosporomycetes</taxon>
        <taxon>Albuginales</taxon>
        <taxon>Albuginaceae</taxon>
        <taxon>Albugo</taxon>
    </lineage>
</organism>
<dbReference type="STRING" id="65357.A0A024GNT8"/>
<dbReference type="GO" id="GO:0032040">
    <property type="term" value="C:small-subunit processome"/>
    <property type="evidence" value="ECO:0007669"/>
    <property type="project" value="TreeGrafter"/>
</dbReference>
<name>A0A024GNT8_9STRA</name>
<dbReference type="GO" id="GO:0030692">
    <property type="term" value="C:Noc4p-Nop14p complex"/>
    <property type="evidence" value="ECO:0007669"/>
    <property type="project" value="TreeGrafter"/>
</dbReference>
<evidence type="ECO:0000313" key="3">
    <source>
        <dbReference type="EMBL" id="CCI48007.1"/>
    </source>
</evidence>
<evidence type="ECO:0000256" key="1">
    <source>
        <dbReference type="ARBA" id="ARBA00007797"/>
    </source>
</evidence>
<dbReference type="InParanoid" id="A0A024GNT8"/>
<feature type="domain" description="CCAAT-binding factor" evidence="2">
    <location>
        <begin position="339"/>
        <end position="524"/>
    </location>
</feature>
<dbReference type="PANTHER" id="PTHR12455:SF0">
    <property type="entry name" value="NUCLEOLAR COMPLEX PROTEIN 4 HOMOLOG"/>
    <property type="match status" value="1"/>
</dbReference>
<comment type="caution">
    <text evidence="3">The sequence shown here is derived from an EMBL/GenBank/DDBJ whole genome shotgun (WGS) entry which is preliminary data.</text>
</comment>
<dbReference type="InterPro" id="IPR027193">
    <property type="entry name" value="Noc4"/>
</dbReference>
<dbReference type="OrthoDB" id="10263185at2759"/>
<dbReference type="Proteomes" id="UP000053237">
    <property type="component" value="Unassembled WGS sequence"/>
</dbReference>
<keyword evidence="4" id="KW-1185">Reference proteome</keyword>
<accession>A0A024GNT8</accession>
<dbReference type="InterPro" id="IPR005612">
    <property type="entry name" value="CCAAT-binding_factor"/>
</dbReference>
<dbReference type="Pfam" id="PF03914">
    <property type="entry name" value="CBF"/>
    <property type="match status" value="1"/>
</dbReference>
<dbReference type="PANTHER" id="PTHR12455">
    <property type="entry name" value="NUCLEOLAR COMPLEX PROTEIN 4"/>
    <property type="match status" value="1"/>
</dbReference>
<proteinExistence type="inferred from homology"/>
<dbReference type="EMBL" id="CAIX01000199">
    <property type="protein sequence ID" value="CCI48007.1"/>
    <property type="molecule type" value="Genomic_DNA"/>
</dbReference>